<organism evidence="1 2">
    <name type="scientific">Phytophthora cactorum</name>
    <dbReference type="NCBI Taxonomy" id="29920"/>
    <lineage>
        <taxon>Eukaryota</taxon>
        <taxon>Sar</taxon>
        <taxon>Stramenopiles</taxon>
        <taxon>Oomycota</taxon>
        <taxon>Peronosporomycetes</taxon>
        <taxon>Peronosporales</taxon>
        <taxon>Peronosporaceae</taxon>
        <taxon>Phytophthora</taxon>
    </lineage>
</organism>
<dbReference type="VEuPathDB" id="FungiDB:PC110_g8190"/>
<protein>
    <recommendedName>
        <fullName evidence="3">BZIP domain-containing protein</fullName>
    </recommendedName>
</protein>
<dbReference type="EMBL" id="JAENGZ010000176">
    <property type="protein sequence ID" value="KAG6966344.1"/>
    <property type="molecule type" value="Genomic_DNA"/>
</dbReference>
<dbReference type="Proteomes" id="UP000688947">
    <property type="component" value="Unassembled WGS sequence"/>
</dbReference>
<comment type="caution">
    <text evidence="1">The sequence shown here is derived from an EMBL/GenBank/DDBJ whole genome shotgun (WGS) entry which is preliminary data.</text>
</comment>
<accession>A0A8T1UNM4</accession>
<gene>
    <name evidence="1" type="ORF">JG687_00004894</name>
</gene>
<dbReference type="OrthoDB" id="121145at2759"/>
<evidence type="ECO:0000313" key="1">
    <source>
        <dbReference type="EMBL" id="KAG6966344.1"/>
    </source>
</evidence>
<evidence type="ECO:0008006" key="3">
    <source>
        <dbReference type="Google" id="ProtNLM"/>
    </source>
</evidence>
<sequence>MTSLHELGTSSVPANTHTVFRKKSNSYKTPAKQLERCRINQQRYRERKQAIRSTIIQIEREIDSLERDIRLRREIRSPCRVVADTLKVLERSFASPWCSVNVRDRTFDDNLKRTLAALETSFVLNVTMGDLCGVDELMGQLQKYSQYFSNPRVHLKRVEEITAGVVTASAKLSLIVSEFTLRSISPHLQKVSKRKYDPRLSAGNRLVGQALNCNCSMSLYFDDESGRVTRLEIGIDWVSALYQVLGKTKDVSKVLRDAFIVPDCTIGGTSTSGSGEKLPGFFRDNAGLRITTAP</sequence>
<dbReference type="AlphaFoldDB" id="A0A8T1UNM4"/>
<dbReference type="CDD" id="cd14686">
    <property type="entry name" value="bZIP"/>
    <property type="match status" value="1"/>
</dbReference>
<proteinExistence type="predicted"/>
<name>A0A8T1UNM4_9STRA</name>
<reference evidence="1" key="1">
    <citation type="submission" date="2021-01" db="EMBL/GenBank/DDBJ databases">
        <title>Phytophthora aleatoria, a newly-described species from Pinus radiata is distinct from Phytophthora cactorum isolates based on comparative genomics.</title>
        <authorList>
            <person name="Mcdougal R."/>
            <person name="Panda P."/>
            <person name="Williams N."/>
            <person name="Studholme D.J."/>
        </authorList>
    </citation>
    <scope>NUCLEOTIDE SEQUENCE</scope>
    <source>
        <strain evidence="1">NZFS 3830</strain>
    </source>
</reference>
<evidence type="ECO:0000313" key="2">
    <source>
        <dbReference type="Proteomes" id="UP000688947"/>
    </source>
</evidence>